<evidence type="ECO:0000256" key="6">
    <source>
        <dbReference type="SAM" id="Phobius"/>
    </source>
</evidence>
<dbReference type="NCBIfam" id="NF037982">
    <property type="entry name" value="Nramp_1"/>
    <property type="match status" value="1"/>
</dbReference>
<evidence type="ECO:0000256" key="2">
    <source>
        <dbReference type="ARBA" id="ARBA00022448"/>
    </source>
</evidence>
<evidence type="ECO:0000256" key="1">
    <source>
        <dbReference type="ARBA" id="ARBA00004141"/>
    </source>
</evidence>
<dbReference type="PANTHER" id="PTHR11706">
    <property type="entry name" value="SOLUTE CARRIER PROTEIN FAMILY 11 MEMBER"/>
    <property type="match status" value="1"/>
</dbReference>
<reference evidence="7 8" key="1">
    <citation type="submission" date="2017-06" db="EMBL/GenBank/DDBJ databases">
        <authorList>
            <consortium name="Pathogen Informatics"/>
        </authorList>
    </citation>
    <scope>NUCLEOTIDE SEQUENCE [LARGE SCALE GENOMIC DNA]</scope>
    <source>
        <strain evidence="7 8">NCTC12018</strain>
    </source>
</reference>
<dbReference type="Pfam" id="PF01566">
    <property type="entry name" value="Nramp"/>
    <property type="match status" value="1"/>
</dbReference>
<keyword evidence="4 6" id="KW-1133">Transmembrane helix</keyword>
<feature type="transmembrane region" description="Helical" evidence="6">
    <location>
        <begin position="359"/>
        <end position="379"/>
    </location>
</feature>
<accession>A0A239YAL1</accession>
<protein>
    <submittedName>
        <fullName evidence="7">Manganese transport protein MntH</fullName>
    </submittedName>
</protein>
<evidence type="ECO:0000313" key="7">
    <source>
        <dbReference type="EMBL" id="SNV55264.1"/>
    </source>
</evidence>
<evidence type="ECO:0000256" key="4">
    <source>
        <dbReference type="ARBA" id="ARBA00022989"/>
    </source>
</evidence>
<feature type="transmembrane region" description="Helical" evidence="6">
    <location>
        <begin position="53"/>
        <end position="71"/>
    </location>
</feature>
<dbReference type="GO" id="GO:0034755">
    <property type="term" value="P:iron ion transmembrane transport"/>
    <property type="evidence" value="ECO:0007669"/>
    <property type="project" value="TreeGrafter"/>
</dbReference>
<evidence type="ECO:0000256" key="5">
    <source>
        <dbReference type="ARBA" id="ARBA00023136"/>
    </source>
</evidence>
<feature type="transmembrane region" description="Helical" evidence="6">
    <location>
        <begin position="198"/>
        <end position="217"/>
    </location>
</feature>
<feature type="transmembrane region" description="Helical" evidence="6">
    <location>
        <begin position="101"/>
        <end position="123"/>
    </location>
</feature>
<feature type="transmembrane region" description="Helical" evidence="6">
    <location>
        <begin position="399"/>
        <end position="417"/>
    </location>
</feature>
<evidence type="ECO:0000256" key="3">
    <source>
        <dbReference type="ARBA" id="ARBA00022692"/>
    </source>
</evidence>
<gene>
    <name evidence="7" type="primary">mntH</name>
    <name evidence="7" type="ORF">SAMEA44547418_00154</name>
</gene>
<dbReference type="InterPro" id="IPR001046">
    <property type="entry name" value="NRAMP_fam"/>
</dbReference>
<proteinExistence type="predicted"/>
<organism evidence="7 8">
    <name type="scientific">Veillonella rodentium</name>
    <dbReference type="NCBI Taxonomy" id="248315"/>
    <lineage>
        <taxon>Bacteria</taxon>
        <taxon>Bacillati</taxon>
        <taxon>Bacillota</taxon>
        <taxon>Negativicutes</taxon>
        <taxon>Veillonellales</taxon>
        <taxon>Veillonellaceae</taxon>
        <taxon>Veillonella</taxon>
    </lineage>
</organism>
<keyword evidence="8" id="KW-1185">Reference proteome</keyword>
<keyword evidence="5 6" id="KW-0472">Membrane</keyword>
<name>A0A239YAL1_9FIRM</name>
<dbReference type="EMBL" id="LT906470">
    <property type="protein sequence ID" value="SNV55264.1"/>
    <property type="molecule type" value="Genomic_DNA"/>
</dbReference>
<keyword evidence="3 6" id="KW-0812">Transmembrane</keyword>
<feature type="transmembrane region" description="Helical" evidence="6">
    <location>
        <begin position="293"/>
        <end position="321"/>
    </location>
</feature>
<dbReference type="GO" id="GO:0005384">
    <property type="term" value="F:manganese ion transmembrane transporter activity"/>
    <property type="evidence" value="ECO:0007669"/>
    <property type="project" value="TreeGrafter"/>
</dbReference>
<feature type="transmembrane region" description="Helical" evidence="6">
    <location>
        <begin position="129"/>
        <end position="150"/>
    </location>
</feature>
<dbReference type="GO" id="GO:0005886">
    <property type="term" value="C:plasma membrane"/>
    <property type="evidence" value="ECO:0007669"/>
    <property type="project" value="TreeGrafter"/>
</dbReference>
<evidence type="ECO:0000313" key="8">
    <source>
        <dbReference type="Proteomes" id="UP000214973"/>
    </source>
</evidence>
<dbReference type="AlphaFoldDB" id="A0A239YAL1"/>
<dbReference type="PRINTS" id="PR00447">
    <property type="entry name" value="NATRESASSCMP"/>
</dbReference>
<dbReference type="PANTHER" id="PTHR11706:SF33">
    <property type="entry name" value="NATURAL RESISTANCE-ASSOCIATED MACROPHAGE PROTEIN 2"/>
    <property type="match status" value="1"/>
</dbReference>
<feature type="transmembrane region" description="Helical" evidence="6">
    <location>
        <begin position="247"/>
        <end position="273"/>
    </location>
</feature>
<dbReference type="RefSeq" id="WP_095064875.1">
    <property type="nucleotide sequence ID" value="NZ_LT906470.1"/>
</dbReference>
<dbReference type="GO" id="GO:0015086">
    <property type="term" value="F:cadmium ion transmembrane transporter activity"/>
    <property type="evidence" value="ECO:0007669"/>
    <property type="project" value="TreeGrafter"/>
</dbReference>
<dbReference type="KEGG" id="vrm:44547418_00154"/>
<dbReference type="Proteomes" id="UP000214973">
    <property type="component" value="Chromosome 1"/>
</dbReference>
<comment type="subcellular location">
    <subcellularLocation>
        <location evidence="1">Membrane</location>
        <topology evidence="1">Multi-pass membrane protein</topology>
    </subcellularLocation>
</comment>
<feature type="transmembrane region" description="Helical" evidence="6">
    <location>
        <begin position="159"/>
        <end position="178"/>
    </location>
</feature>
<sequence length="419" mass="45820">MIDFLKRQLFTVHQNGKQHVSEVFKYIGPGIIVTVGFIDPGNWAANLAAGASFGYQLLWVVTLSTIMLILLQHNVAHLGIVRGQCLSECAYEFLPRWVSRIVLSTAGIAAAATALAEFIGAAIALKMLFGIPLLIGSILTALICTVMLITNSYRKLERIIAGFVSLIALAYVVEVNMVHVDWAAAGIGWVNPQIPDESMLVILSILGAVIMPHNLFLHSEIIQSRQFNTQDPTVIKKQLRYEFLDTLLSMGIGWMINSAMILLAAAVFFAHGIEVTELEQAEELLRPLIGPAAGTIFALALLFAGFASSATAGMAGASIFAGMFGESYDMNDFHSRLGLSLTYIPALLLIIFVTDSFQALLVSQMFLSLQLPITIFLQLYMTSSRHIMGQYVNRTFTNIVLWGIGIIVTVMNIYLLIMG</sequence>
<keyword evidence="2" id="KW-0813">Transport</keyword>
<feature type="transmembrane region" description="Helical" evidence="6">
    <location>
        <begin position="333"/>
        <end position="353"/>
    </location>
</feature>